<sequence>MYGGFANVGCMQDVPALSAGSPKRKNYLATKALSTSSIKVRVRGGRYSLLISLKFTFKLNRKDCCSEDNREPSIIPVISMIDLWIQCLCVPRYIFGWSR</sequence>
<keyword evidence="2" id="KW-1185">Reference proteome</keyword>
<dbReference type="EMBL" id="BMAW01028941">
    <property type="protein sequence ID" value="GFU09893.1"/>
    <property type="molecule type" value="Genomic_DNA"/>
</dbReference>
<organism evidence="1 2">
    <name type="scientific">Nephila pilipes</name>
    <name type="common">Giant wood spider</name>
    <name type="synonym">Nephila maculata</name>
    <dbReference type="NCBI Taxonomy" id="299642"/>
    <lineage>
        <taxon>Eukaryota</taxon>
        <taxon>Metazoa</taxon>
        <taxon>Ecdysozoa</taxon>
        <taxon>Arthropoda</taxon>
        <taxon>Chelicerata</taxon>
        <taxon>Arachnida</taxon>
        <taxon>Araneae</taxon>
        <taxon>Araneomorphae</taxon>
        <taxon>Entelegynae</taxon>
        <taxon>Araneoidea</taxon>
        <taxon>Nephilidae</taxon>
        <taxon>Nephila</taxon>
    </lineage>
</organism>
<gene>
    <name evidence="1" type="ORF">NPIL_67291</name>
</gene>
<comment type="caution">
    <text evidence="1">The sequence shown here is derived from an EMBL/GenBank/DDBJ whole genome shotgun (WGS) entry which is preliminary data.</text>
</comment>
<dbReference type="Proteomes" id="UP000887013">
    <property type="component" value="Unassembled WGS sequence"/>
</dbReference>
<evidence type="ECO:0000313" key="2">
    <source>
        <dbReference type="Proteomes" id="UP000887013"/>
    </source>
</evidence>
<reference evidence="1" key="1">
    <citation type="submission" date="2020-08" db="EMBL/GenBank/DDBJ databases">
        <title>Multicomponent nature underlies the extraordinary mechanical properties of spider dragline silk.</title>
        <authorList>
            <person name="Kono N."/>
            <person name="Nakamura H."/>
            <person name="Mori M."/>
            <person name="Yoshida Y."/>
            <person name="Ohtoshi R."/>
            <person name="Malay A.D."/>
            <person name="Moran D.A.P."/>
            <person name="Tomita M."/>
            <person name="Numata K."/>
            <person name="Arakawa K."/>
        </authorList>
    </citation>
    <scope>NUCLEOTIDE SEQUENCE</scope>
</reference>
<protein>
    <submittedName>
        <fullName evidence="1">Uncharacterized protein</fullName>
    </submittedName>
</protein>
<dbReference type="AlphaFoldDB" id="A0A8X6UE62"/>
<proteinExistence type="predicted"/>
<name>A0A8X6UE62_NEPPI</name>
<evidence type="ECO:0000313" key="1">
    <source>
        <dbReference type="EMBL" id="GFU09893.1"/>
    </source>
</evidence>
<accession>A0A8X6UE62</accession>